<feature type="transmembrane region" description="Helical" evidence="1">
    <location>
        <begin position="117"/>
        <end position="142"/>
    </location>
</feature>
<comment type="caution">
    <text evidence="2">The sequence shown here is derived from an EMBL/GenBank/DDBJ whole genome shotgun (WGS) entry which is preliminary data.</text>
</comment>
<dbReference type="eggNOG" id="ENOG502SAP5">
    <property type="taxonomic scope" value="Eukaryota"/>
</dbReference>
<reference evidence="2 3" key="1">
    <citation type="submission" date="2013-03" db="EMBL/GenBank/DDBJ databases">
        <title>The Genome Sequence of Cladophialophora yegresii CBS 114405.</title>
        <authorList>
            <consortium name="The Broad Institute Genomics Platform"/>
            <person name="Cuomo C."/>
            <person name="de Hoog S."/>
            <person name="Gorbushina A."/>
            <person name="Walker B."/>
            <person name="Young S.K."/>
            <person name="Zeng Q."/>
            <person name="Gargeya S."/>
            <person name="Fitzgerald M."/>
            <person name="Haas B."/>
            <person name="Abouelleil A."/>
            <person name="Allen A.W."/>
            <person name="Alvarado L."/>
            <person name="Arachchi H.M."/>
            <person name="Berlin A.M."/>
            <person name="Chapman S.B."/>
            <person name="Gainer-Dewar J."/>
            <person name="Goldberg J."/>
            <person name="Griggs A."/>
            <person name="Gujja S."/>
            <person name="Hansen M."/>
            <person name="Howarth C."/>
            <person name="Imamovic A."/>
            <person name="Ireland A."/>
            <person name="Larimer J."/>
            <person name="McCowan C."/>
            <person name="Murphy C."/>
            <person name="Pearson M."/>
            <person name="Poon T.W."/>
            <person name="Priest M."/>
            <person name="Roberts A."/>
            <person name="Saif S."/>
            <person name="Shea T."/>
            <person name="Sisk P."/>
            <person name="Sykes S."/>
            <person name="Wortman J."/>
            <person name="Nusbaum C."/>
            <person name="Birren B."/>
        </authorList>
    </citation>
    <scope>NUCLEOTIDE SEQUENCE [LARGE SCALE GENOMIC DNA]</scope>
    <source>
        <strain evidence="2 3">CBS 114405</strain>
    </source>
</reference>
<evidence type="ECO:0000256" key="1">
    <source>
        <dbReference type="SAM" id="Phobius"/>
    </source>
</evidence>
<accession>W9WGU2</accession>
<organism evidence="2 3">
    <name type="scientific">Cladophialophora yegresii CBS 114405</name>
    <dbReference type="NCBI Taxonomy" id="1182544"/>
    <lineage>
        <taxon>Eukaryota</taxon>
        <taxon>Fungi</taxon>
        <taxon>Dikarya</taxon>
        <taxon>Ascomycota</taxon>
        <taxon>Pezizomycotina</taxon>
        <taxon>Eurotiomycetes</taxon>
        <taxon>Chaetothyriomycetidae</taxon>
        <taxon>Chaetothyriales</taxon>
        <taxon>Herpotrichiellaceae</taxon>
        <taxon>Cladophialophora</taxon>
    </lineage>
</organism>
<dbReference type="STRING" id="1182544.W9WGU2"/>
<dbReference type="AlphaFoldDB" id="W9WGU2"/>
<name>W9WGU2_9EURO</name>
<keyword evidence="1" id="KW-0812">Transmembrane</keyword>
<feature type="transmembrane region" description="Helical" evidence="1">
    <location>
        <begin position="642"/>
        <end position="666"/>
    </location>
</feature>
<sequence>MASKNPFWSFGTPLGVQPPHAIFGRPRERQSQIYHTCLPSSEDVTSYTHATPDSAWSQASFQASTFAYDTSKGEKVTVLDDTSSGQARNWPLTQKYYSTSPTDHDLGCLKRTLWKTILLPTSIIILPMACLVTGLLALIFGYRVRSEASLFEEVSNSHTLNNHAVVLVNYSATRIAFVASWASTLAPLLAGFIMSLTSFQYALIMWQSSSGDQQQDLPTPYQYSILVGLCLASTGRLGRYLSYSREDGVVVPPVLRRAARTLALTLLLACIVFGADTALHYTTSTINFDQVTVSRESHAYGYELSSQCLALNRTENFGLPCTRNGVIGATDYDAYVAGQNEIFYLQRGTSNLSEIRLVGAPPSLPSNTTSAGAAKVALLTPQSANLSPFRDFQAHTAGVITTCEPISSQCTWISEGPGQYWSSFNCSENFWGVLGKAPNLTDKGMLGDDSSIPPLGFKPGAALQYSFFMDKELVIPYDSHGNLGPFMSDAQLINPVYLGVAARFQDTAQRAGVDMSSDPGIYRGPTRYLDFTLRCRYTTYLVDYAWVNSTAKVRTLTPSPNGTMAEMFHGYNIVGASDSFDNDLQDFILEAALQPTAQALADSFANSYSSRIMSVIGPFLSGRANVQEQMRTPLLVAKVPKIPLAILVAGCCCYIVFGCVCAVIAYRALRTVDVRDLAFRFSLPALGLHAFRDVSVERGAVDVDVGGRAQDSHRVFDETKIRGETMRVAVEGNPRSGFVLKSLV</sequence>
<protein>
    <submittedName>
        <fullName evidence="2">Uncharacterized protein</fullName>
    </submittedName>
</protein>
<dbReference type="OrthoDB" id="3344043at2759"/>
<keyword evidence="1" id="KW-0472">Membrane</keyword>
<gene>
    <name evidence="2" type="ORF">A1O7_00151</name>
</gene>
<dbReference type="HOGENOM" id="CLU_019655_1_0_1"/>
<evidence type="ECO:0000313" key="3">
    <source>
        <dbReference type="Proteomes" id="UP000019473"/>
    </source>
</evidence>
<keyword evidence="1" id="KW-1133">Transmembrane helix</keyword>
<keyword evidence="3" id="KW-1185">Reference proteome</keyword>
<dbReference type="RefSeq" id="XP_007752383.1">
    <property type="nucleotide sequence ID" value="XM_007754193.1"/>
</dbReference>
<dbReference type="EMBL" id="AMGW01000001">
    <property type="protein sequence ID" value="EXJ63816.1"/>
    <property type="molecule type" value="Genomic_DNA"/>
</dbReference>
<evidence type="ECO:0000313" key="2">
    <source>
        <dbReference type="EMBL" id="EXJ63816.1"/>
    </source>
</evidence>
<dbReference type="Proteomes" id="UP000019473">
    <property type="component" value="Unassembled WGS sequence"/>
</dbReference>
<proteinExistence type="predicted"/>
<dbReference type="VEuPathDB" id="FungiDB:A1O7_00151"/>
<dbReference type="GeneID" id="19174768"/>